<protein>
    <submittedName>
        <fullName evidence="1">14693_t:CDS:1</fullName>
    </submittedName>
</protein>
<proteinExistence type="predicted"/>
<keyword evidence="2" id="KW-1185">Reference proteome</keyword>
<organism evidence="1 2">
    <name type="scientific">Dentiscutata heterogama</name>
    <dbReference type="NCBI Taxonomy" id="1316150"/>
    <lineage>
        <taxon>Eukaryota</taxon>
        <taxon>Fungi</taxon>
        <taxon>Fungi incertae sedis</taxon>
        <taxon>Mucoromycota</taxon>
        <taxon>Glomeromycotina</taxon>
        <taxon>Glomeromycetes</taxon>
        <taxon>Diversisporales</taxon>
        <taxon>Gigasporaceae</taxon>
        <taxon>Dentiscutata</taxon>
    </lineage>
</organism>
<name>A0ACA9M745_9GLOM</name>
<comment type="caution">
    <text evidence="1">The sequence shown here is derived from an EMBL/GenBank/DDBJ whole genome shotgun (WGS) entry which is preliminary data.</text>
</comment>
<accession>A0ACA9M745</accession>
<sequence length="133" mass="15705">MVIQRLDNFEKFLKDQQKSEEAISISNIKRSDWNKIQIATGLKLEVIDPKFNYEVKSKAFQWEARLDDLKSSHTVLTVLTDIIDDRQFFCFEDGRIVTFTLSRGKALSLIHQNLKYFNRESDEEMRQSHFQNG</sequence>
<gene>
    <name evidence="1" type="ORF">DHETER_LOCUS5785</name>
</gene>
<evidence type="ECO:0000313" key="2">
    <source>
        <dbReference type="Proteomes" id="UP000789702"/>
    </source>
</evidence>
<evidence type="ECO:0000313" key="1">
    <source>
        <dbReference type="EMBL" id="CAG8564414.1"/>
    </source>
</evidence>
<reference evidence="1" key="1">
    <citation type="submission" date="2021-06" db="EMBL/GenBank/DDBJ databases">
        <authorList>
            <person name="Kallberg Y."/>
            <person name="Tangrot J."/>
            <person name="Rosling A."/>
        </authorList>
    </citation>
    <scope>NUCLEOTIDE SEQUENCE</scope>
    <source>
        <strain evidence="1">IL203A</strain>
    </source>
</reference>
<dbReference type="Proteomes" id="UP000789702">
    <property type="component" value="Unassembled WGS sequence"/>
</dbReference>
<dbReference type="EMBL" id="CAJVPU010006759">
    <property type="protein sequence ID" value="CAG8564414.1"/>
    <property type="molecule type" value="Genomic_DNA"/>
</dbReference>